<dbReference type="PRINTS" id="PR00449">
    <property type="entry name" value="RASTRNSFRMNG"/>
</dbReference>
<evidence type="ECO:0000256" key="5">
    <source>
        <dbReference type="ARBA" id="ARBA00022741"/>
    </source>
</evidence>
<accession>A0AAV2T8P6</accession>
<evidence type="ECO:0000256" key="7">
    <source>
        <dbReference type="ARBA" id="ARBA00023136"/>
    </source>
</evidence>
<comment type="caution">
    <text evidence="10">The sequence shown here is derived from an EMBL/GenBank/DDBJ whole genome shotgun (WGS) entry which is preliminary data.</text>
</comment>
<dbReference type="Proteomes" id="UP001497525">
    <property type="component" value="Unassembled WGS sequence"/>
</dbReference>
<protein>
    <submittedName>
        <fullName evidence="10">Uncharacterized protein</fullName>
    </submittedName>
</protein>
<keyword evidence="9" id="KW-0636">Prenylation</keyword>
<organism evidence="10 11">
    <name type="scientific">Calicophoron daubneyi</name>
    <name type="common">Rumen fluke</name>
    <name type="synonym">Paramphistomum daubneyi</name>
    <dbReference type="NCBI Taxonomy" id="300641"/>
    <lineage>
        <taxon>Eukaryota</taxon>
        <taxon>Metazoa</taxon>
        <taxon>Spiralia</taxon>
        <taxon>Lophotrochozoa</taxon>
        <taxon>Platyhelminthes</taxon>
        <taxon>Trematoda</taxon>
        <taxon>Digenea</taxon>
        <taxon>Plagiorchiida</taxon>
        <taxon>Pronocephalata</taxon>
        <taxon>Paramphistomoidea</taxon>
        <taxon>Paramphistomidae</taxon>
        <taxon>Calicophoron</taxon>
    </lineage>
</organism>
<keyword evidence="8" id="KW-0449">Lipoprotein</keyword>
<evidence type="ECO:0000256" key="2">
    <source>
        <dbReference type="ARBA" id="ARBA00010142"/>
    </source>
</evidence>
<dbReference type="PANTHER" id="PTHR24072">
    <property type="entry name" value="RHO FAMILY GTPASE"/>
    <property type="match status" value="1"/>
</dbReference>
<dbReference type="GO" id="GO:0003924">
    <property type="term" value="F:GTPase activity"/>
    <property type="evidence" value="ECO:0007669"/>
    <property type="project" value="InterPro"/>
</dbReference>
<dbReference type="InterPro" id="IPR003578">
    <property type="entry name" value="Small_GTPase_Rho"/>
</dbReference>
<keyword evidence="3" id="KW-1003">Cell membrane</keyword>
<dbReference type="InterPro" id="IPR027417">
    <property type="entry name" value="P-loop_NTPase"/>
</dbReference>
<dbReference type="GO" id="GO:0005525">
    <property type="term" value="F:GTP binding"/>
    <property type="evidence" value="ECO:0007669"/>
    <property type="project" value="UniProtKB-KW"/>
</dbReference>
<dbReference type="GO" id="GO:0007264">
    <property type="term" value="P:small GTPase-mediated signal transduction"/>
    <property type="evidence" value="ECO:0007669"/>
    <property type="project" value="InterPro"/>
</dbReference>
<dbReference type="InterPro" id="IPR001806">
    <property type="entry name" value="Small_GTPase"/>
</dbReference>
<dbReference type="SMART" id="SM00175">
    <property type="entry name" value="RAB"/>
    <property type="match status" value="1"/>
</dbReference>
<dbReference type="PROSITE" id="PS51421">
    <property type="entry name" value="RAS"/>
    <property type="match status" value="1"/>
</dbReference>
<dbReference type="SUPFAM" id="SSF52540">
    <property type="entry name" value="P-loop containing nucleoside triphosphate hydrolases"/>
    <property type="match status" value="1"/>
</dbReference>
<evidence type="ECO:0000256" key="6">
    <source>
        <dbReference type="ARBA" id="ARBA00023134"/>
    </source>
</evidence>
<dbReference type="NCBIfam" id="TIGR00231">
    <property type="entry name" value="small_GTP"/>
    <property type="match status" value="1"/>
</dbReference>
<evidence type="ECO:0000256" key="4">
    <source>
        <dbReference type="ARBA" id="ARBA00022481"/>
    </source>
</evidence>
<sequence>MLDSSRKVVVVGDGMVGKTALLAAYINGRFETDYIPTVFETTAKEIELTDGRRITLGLWDTGGQEEFDQIRQLAYPGASLILMCYAVDCPTSLDNITQTWLGEVRNYCPNVPLILVGCKADRRGATADYSHESFALVDPDTAQWISKQIRAQVHIECSAFHRSNVDTVFELAARIILDTDLTKHRVLSLRRMLSFKSDRQMSNGYANRSPHEGSLSGKRVQRTNLWCFTKR</sequence>
<gene>
    <name evidence="10" type="ORF">CDAUBV1_LOCUS6519</name>
</gene>
<comment type="similarity">
    <text evidence="2">Belongs to the small GTPase superfamily. Rho family.</text>
</comment>
<evidence type="ECO:0000256" key="3">
    <source>
        <dbReference type="ARBA" id="ARBA00022475"/>
    </source>
</evidence>
<dbReference type="CDD" id="cd00157">
    <property type="entry name" value="Rho"/>
    <property type="match status" value="1"/>
</dbReference>
<dbReference type="EMBL" id="CAXLJL010000156">
    <property type="protein sequence ID" value="CAL5133251.1"/>
    <property type="molecule type" value="Genomic_DNA"/>
</dbReference>
<dbReference type="Pfam" id="PF00071">
    <property type="entry name" value="Ras"/>
    <property type="match status" value="1"/>
</dbReference>
<keyword evidence="5" id="KW-0547">Nucleotide-binding</keyword>
<proteinExistence type="inferred from homology"/>
<evidence type="ECO:0000313" key="10">
    <source>
        <dbReference type="EMBL" id="CAL5133251.1"/>
    </source>
</evidence>
<keyword evidence="4" id="KW-0488">Methylation</keyword>
<evidence type="ECO:0000256" key="8">
    <source>
        <dbReference type="ARBA" id="ARBA00023288"/>
    </source>
</evidence>
<dbReference type="PROSITE" id="PS51419">
    <property type="entry name" value="RAB"/>
    <property type="match status" value="1"/>
</dbReference>
<keyword evidence="6" id="KW-0342">GTP-binding</keyword>
<name>A0AAV2T8P6_CALDB</name>
<keyword evidence="7" id="KW-0472">Membrane</keyword>
<dbReference type="PROSITE" id="PS51420">
    <property type="entry name" value="RHO"/>
    <property type="match status" value="1"/>
</dbReference>
<dbReference type="FunFam" id="3.40.50.300:FF:000983">
    <property type="entry name" value="Rho family GTPase"/>
    <property type="match status" value="1"/>
</dbReference>
<comment type="subcellular location">
    <subcellularLocation>
        <location evidence="1">Cell membrane</location>
        <topology evidence="1">Lipid-anchor</topology>
        <orientation evidence="1">Cytoplasmic side</orientation>
    </subcellularLocation>
</comment>
<evidence type="ECO:0000256" key="1">
    <source>
        <dbReference type="ARBA" id="ARBA00004342"/>
    </source>
</evidence>
<evidence type="ECO:0000313" key="11">
    <source>
        <dbReference type="Proteomes" id="UP001497525"/>
    </source>
</evidence>
<dbReference type="GO" id="GO:0005886">
    <property type="term" value="C:plasma membrane"/>
    <property type="evidence" value="ECO:0007669"/>
    <property type="project" value="UniProtKB-SubCell"/>
</dbReference>
<dbReference type="SMART" id="SM00174">
    <property type="entry name" value="RHO"/>
    <property type="match status" value="1"/>
</dbReference>
<reference evidence="10" key="1">
    <citation type="submission" date="2024-06" db="EMBL/GenBank/DDBJ databases">
        <authorList>
            <person name="Liu X."/>
            <person name="Lenzi L."/>
            <person name="Haldenby T S."/>
            <person name="Uol C."/>
        </authorList>
    </citation>
    <scope>NUCLEOTIDE SEQUENCE</scope>
</reference>
<dbReference type="AlphaFoldDB" id="A0AAV2T8P6"/>
<dbReference type="SMART" id="SM00173">
    <property type="entry name" value="RAS"/>
    <property type="match status" value="1"/>
</dbReference>
<evidence type="ECO:0000256" key="9">
    <source>
        <dbReference type="ARBA" id="ARBA00023289"/>
    </source>
</evidence>
<dbReference type="InterPro" id="IPR005225">
    <property type="entry name" value="Small_GTP-bd"/>
</dbReference>
<dbReference type="Gene3D" id="3.40.50.300">
    <property type="entry name" value="P-loop containing nucleotide triphosphate hydrolases"/>
    <property type="match status" value="1"/>
</dbReference>